<evidence type="ECO:0000256" key="2">
    <source>
        <dbReference type="SAM" id="Phobius"/>
    </source>
</evidence>
<keyword evidence="1" id="KW-0175">Coiled coil</keyword>
<evidence type="ECO:0008006" key="5">
    <source>
        <dbReference type="Google" id="ProtNLM"/>
    </source>
</evidence>
<keyword evidence="2" id="KW-0472">Membrane</keyword>
<organism evidence="3 4">
    <name type="scientific">Pedobacter steynii</name>
    <dbReference type="NCBI Taxonomy" id="430522"/>
    <lineage>
        <taxon>Bacteria</taxon>
        <taxon>Pseudomonadati</taxon>
        <taxon>Bacteroidota</taxon>
        <taxon>Sphingobacteriia</taxon>
        <taxon>Sphingobacteriales</taxon>
        <taxon>Sphingobacteriaceae</taxon>
        <taxon>Pedobacter</taxon>
    </lineage>
</organism>
<feature type="transmembrane region" description="Helical" evidence="2">
    <location>
        <begin position="40"/>
        <end position="62"/>
    </location>
</feature>
<feature type="transmembrane region" description="Helical" evidence="2">
    <location>
        <begin position="6"/>
        <end position="28"/>
    </location>
</feature>
<feature type="transmembrane region" description="Helical" evidence="2">
    <location>
        <begin position="670"/>
        <end position="687"/>
    </location>
</feature>
<dbReference type="STRING" id="430522.BFS30_13085"/>
<feature type="coiled-coil region" evidence="1">
    <location>
        <begin position="260"/>
        <end position="287"/>
    </location>
</feature>
<sequence>MGDSFNLYTMMALIGCLLLGLLFAYVSYGKTAHLERKLRIGLAALRAALVALICGLLFFPLVKRVSYNLEKPLIIIGQDNSLSVGHIQPAGFNKQQYEKDLQALADQLSAKYELKIYHFSDSIKAGFDFSNKGKLSNATALFNRLNDEYLNRNIGAVILASDGIFNRGGSPLYDLNKLKAPVYTIALGDTIPKRDLMVANVNHNSLVYLDNEFTIEVQVEAFESKGEETKLTVSENGKTVQESKVQIGSNAFAKTVPVKLKAAKIGLQKYTVQLSRLSNEVSEKNNAQNVFIEVIDARQKVLIAAGAAHPDIATIKQAITGNKNYDLKVALGEELNAVNVNDYGLVILYQLPDVQNHGASFLPRLQQANIPVWYILGAQSDVSKFNQVQKSVNFNGSNSTIQEAFPYFNSDFTTFDIDAASAKHIDDFDPLLAPFGKITINGNGLVALNQRIGKIKTPSPQLLFLNENGKKTGYLIGEGLWRWKLSESKDGLTSSVVNGLISKTVQYLSVKDDKRKFKAYPAKNTFDENENVLINAVLYNDSYVAINTPDVNIQIKNQEGKLYNFLFSRTESAYQLDAGMLPAGNYTFIASTNLGGKKQTAQGAFYVNAMIAEYQQTIANHQLLNNMSVQTNGKMYMPQNLLNILGDISKNENIKTLSYEDRRYEELINFKWLFVVIILLLSLEWFFRKRNGEI</sequence>
<dbReference type="EMBL" id="FNGY01000012">
    <property type="protein sequence ID" value="SDO21494.1"/>
    <property type="molecule type" value="Genomic_DNA"/>
</dbReference>
<evidence type="ECO:0000256" key="1">
    <source>
        <dbReference type="SAM" id="Coils"/>
    </source>
</evidence>
<evidence type="ECO:0000313" key="3">
    <source>
        <dbReference type="EMBL" id="SDO21494.1"/>
    </source>
</evidence>
<accession>A0A1H0HQT4</accession>
<keyword evidence="2" id="KW-0812">Transmembrane</keyword>
<keyword evidence="4" id="KW-1185">Reference proteome</keyword>
<proteinExistence type="predicted"/>
<gene>
    <name evidence="3" type="ORF">SAMN05421820_112226</name>
</gene>
<keyword evidence="2" id="KW-1133">Transmembrane helix</keyword>
<dbReference type="AlphaFoldDB" id="A0A1H0HQT4"/>
<protein>
    <recommendedName>
        <fullName evidence="5">VWA domain-containing protein</fullName>
    </recommendedName>
</protein>
<dbReference type="PANTHER" id="PTHR37947:SF1">
    <property type="entry name" value="BLL2462 PROTEIN"/>
    <property type="match status" value="1"/>
</dbReference>
<reference evidence="4" key="1">
    <citation type="submission" date="2016-10" db="EMBL/GenBank/DDBJ databases">
        <authorList>
            <person name="Varghese N."/>
            <person name="Submissions S."/>
        </authorList>
    </citation>
    <scope>NUCLEOTIDE SEQUENCE [LARGE SCALE GENOMIC DNA]</scope>
    <source>
        <strain evidence="4">DSM 19110</strain>
    </source>
</reference>
<dbReference type="PANTHER" id="PTHR37947">
    <property type="entry name" value="BLL2462 PROTEIN"/>
    <property type="match status" value="1"/>
</dbReference>
<name>A0A1H0HQT4_9SPHI</name>
<dbReference type="Proteomes" id="UP000183200">
    <property type="component" value="Unassembled WGS sequence"/>
</dbReference>
<evidence type="ECO:0000313" key="4">
    <source>
        <dbReference type="Proteomes" id="UP000183200"/>
    </source>
</evidence>